<protein>
    <recommendedName>
        <fullName evidence="3">Sel1 repeat family protein</fullName>
    </recommendedName>
</protein>
<name>A0A7X0NJW9_9GAMM</name>
<evidence type="ECO:0008006" key="3">
    <source>
        <dbReference type="Google" id="ProtNLM"/>
    </source>
</evidence>
<gene>
    <name evidence="1" type="ORF">HNQ55_003322</name>
</gene>
<sequence>MIKAAYAYTASDEQFLSVIEQANKGDINAQFELANLYLDKSSAYHHQAQGLKYHAKLASNRYYPSVTILAHFYSYAHGGIYKPRKAEFWYKVLEQDNQPYDKYLRGFVRLSLESTEEREVQSLLKTNPQASEVDSYKLLQAKTYEKLKGGESHSISLYEQLLVNGVDVSYFLEALYIQKYGPSLMGKSFLNNKFHEVKNALLTHDIGSFVETLHEKKQYFNLDAADSSVLQAIGFIINDSDEIKTVYQYFKELPSMNFKAILSQYEELLGQPSYRDEQKFQWNFLSLTIELAKGKNGKHHLISTLREKND</sequence>
<evidence type="ECO:0000313" key="1">
    <source>
        <dbReference type="EMBL" id="MBB6544789.1"/>
    </source>
</evidence>
<dbReference type="RefSeq" id="WP_184426215.1">
    <property type="nucleotide sequence ID" value="NZ_BAABLB010000034.1"/>
</dbReference>
<reference evidence="1 2" key="1">
    <citation type="submission" date="2020-08" db="EMBL/GenBank/DDBJ databases">
        <title>Genomic Encyclopedia of Type Strains, Phase IV (KMG-IV): sequencing the most valuable type-strain genomes for metagenomic binning, comparative biology and taxonomic classification.</title>
        <authorList>
            <person name="Goeker M."/>
        </authorList>
    </citation>
    <scope>NUCLEOTIDE SEQUENCE [LARGE SCALE GENOMIC DNA]</scope>
    <source>
        <strain evidence="1 2">DSM 26287</strain>
    </source>
</reference>
<dbReference type="InterPro" id="IPR011990">
    <property type="entry name" value="TPR-like_helical_dom_sf"/>
</dbReference>
<organism evidence="1 2">
    <name type="scientific">Thalassotalea piscium</name>
    <dbReference type="NCBI Taxonomy" id="1230533"/>
    <lineage>
        <taxon>Bacteria</taxon>
        <taxon>Pseudomonadati</taxon>
        <taxon>Pseudomonadota</taxon>
        <taxon>Gammaproteobacteria</taxon>
        <taxon>Alteromonadales</taxon>
        <taxon>Colwelliaceae</taxon>
        <taxon>Thalassotalea</taxon>
    </lineage>
</organism>
<dbReference type="Proteomes" id="UP000537141">
    <property type="component" value="Unassembled WGS sequence"/>
</dbReference>
<accession>A0A7X0NJW9</accession>
<dbReference type="Gene3D" id="1.25.40.10">
    <property type="entry name" value="Tetratricopeptide repeat domain"/>
    <property type="match status" value="1"/>
</dbReference>
<dbReference type="AlphaFoldDB" id="A0A7X0NJW9"/>
<comment type="caution">
    <text evidence="1">The sequence shown here is derived from an EMBL/GenBank/DDBJ whole genome shotgun (WGS) entry which is preliminary data.</text>
</comment>
<proteinExistence type="predicted"/>
<dbReference type="EMBL" id="JACHHU010000036">
    <property type="protein sequence ID" value="MBB6544789.1"/>
    <property type="molecule type" value="Genomic_DNA"/>
</dbReference>
<evidence type="ECO:0000313" key="2">
    <source>
        <dbReference type="Proteomes" id="UP000537141"/>
    </source>
</evidence>
<dbReference type="SUPFAM" id="SSF81901">
    <property type="entry name" value="HCP-like"/>
    <property type="match status" value="1"/>
</dbReference>
<keyword evidence="2" id="KW-1185">Reference proteome</keyword>